<sequence length="92" mass="10812">MLGEEEDEEADNHQFFDDVREKHKVLIDLQKDLHEDVVDVENKWANVRTLSAIHKQYHSAVSFFQEKEIKLQAMAEKMQNLTDTIAMLPEKT</sequence>
<comment type="caution">
    <text evidence="1">The sequence shown here is derived from an EMBL/GenBank/DDBJ whole genome shotgun (WGS) entry which is preliminary data.</text>
</comment>
<reference evidence="1" key="1">
    <citation type="submission" date="2016-10" db="EMBL/GenBank/DDBJ databases">
        <authorList>
            <person name="Benchimol M."/>
            <person name="Almeida L.G."/>
            <person name="Vasconcelos A.T."/>
            <person name="Perreira-Neves A."/>
            <person name="Rosa I.A."/>
            <person name="Tasca T."/>
            <person name="Bogo M.R."/>
            <person name="de Souza W."/>
        </authorList>
    </citation>
    <scope>NUCLEOTIDE SEQUENCE [LARGE SCALE GENOMIC DNA]</scope>
    <source>
        <strain evidence="1">K</strain>
    </source>
</reference>
<organism evidence="1 2">
    <name type="scientific">Tritrichomonas foetus</name>
    <dbReference type="NCBI Taxonomy" id="1144522"/>
    <lineage>
        <taxon>Eukaryota</taxon>
        <taxon>Metamonada</taxon>
        <taxon>Parabasalia</taxon>
        <taxon>Tritrichomonadida</taxon>
        <taxon>Tritrichomonadidae</taxon>
        <taxon>Tritrichomonas</taxon>
    </lineage>
</organism>
<name>A0A1J4JE56_9EUKA</name>
<dbReference type="Proteomes" id="UP000179807">
    <property type="component" value="Unassembled WGS sequence"/>
</dbReference>
<gene>
    <name evidence="1" type="ORF">TRFO_10422</name>
</gene>
<dbReference type="RefSeq" id="XP_068348677.1">
    <property type="nucleotide sequence ID" value="XM_068495447.1"/>
</dbReference>
<dbReference type="EMBL" id="MLAK01001237">
    <property type="protein sequence ID" value="OHS95540.1"/>
    <property type="molecule type" value="Genomic_DNA"/>
</dbReference>
<protein>
    <submittedName>
        <fullName evidence="1">Uncharacterized protein</fullName>
    </submittedName>
</protein>
<accession>A0A1J4JE56</accession>
<evidence type="ECO:0000313" key="2">
    <source>
        <dbReference type="Proteomes" id="UP000179807"/>
    </source>
</evidence>
<evidence type="ECO:0000313" key="1">
    <source>
        <dbReference type="EMBL" id="OHS95540.1"/>
    </source>
</evidence>
<dbReference type="VEuPathDB" id="TrichDB:TRFO_10422"/>
<proteinExistence type="predicted"/>
<dbReference type="AlphaFoldDB" id="A0A1J4JE56"/>
<keyword evidence="2" id="KW-1185">Reference proteome</keyword>
<dbReference type="GeneID" id="94830151"/>